<dbReference type="Gene3D" id="3.90.226.10">
    <property type="entry name" value="2-enoyl-CoA Hydratase, Chain A, domain 1"/>
    <property type="match status" value="1"/>
</dbReference>
<evidence type="ECO:0000256" key="6">
    <source>
        <dbReference type="ARBA" id="ARBA00022840"/>
    </source>
</evidence>
<dbReference type="GO" id="GO:0016743">
    <property type="term" value="F:carboxyl- or carbamoyltransferase activity"/>
    <property type="evidence" value="ECO:0007669"/>
    <property type="project" value="UniProtKB-UniRule"/>
</dbReference>
<comment type="pathway">
    <text evidence="1 10">Lipid metabolism; malonyl-CoA biosynthesis; malonyl-CoA from acetyl-CoA: step 1/1.</text>
</comment>
<feature type="domain" description="CoA carboxyltransferase C-terminal" evidence="12">
    <location>
        <begin position="46"/>
        <end position="300"/>
    </location>
</feature>
<dbReference type="Proteomes" id="UP000017396">
    <property type="component" value="Chromosome"/>
</dbReference>
<dbReference type="NCBIfam" id="NF004344">
    <property type="entry name" value="PRK05724.1"/>
    <property type="match status" value="1"/>
</dbReference>
<keyword evidence="13" id="KW-0436">Ligase</keyword>
<dbReference type="SUPFAM" id="SSF52096">
    <property type="entry name" value="ClpP/crotonase"/>
    <property type="match status" value="1"/>
</dbReference>
<dbReference type="HOGENOM" id="CLU_015486_0_2_3"/>
<comment type="catalytic activity">
    <reaction evidence="9 10">
        <text>N(6)-carboxybiotinyl-L-lysyl-[protein] + acetyl-CoA = N(6)-biotinyl-L-lysyl-[protein] + malonyl-CoA</text>
        <dbReference type="Rhea" id="RHEA:54728"/>
        <dbReference type="Rhea" id="RHEA-COMP:10505"/>
        <dbReference type="Rhea" id="RHEA-COMP:10506"/>
        <dbReference type="ChEBI" id="CHEBI:57288"/>
        <dbReference type="ChEBI" id="CHEBI:57384"/>
        <dbReference type="ChEBI" id="CHEBI:83144"/>
        <dbReference type="ChEBI" id="CHEBI:83145"/>
        <dbReference type="EC" id="2.1.3.15"/>
    </reaction>
</comment>
<proteinExistence type="inferred from homology"/>
<dbReference type="GO" id="GO:0003989">
    <property type="term" value="F:acetyl-CoA carboxylase activity"/>
    <property type="evidence" value="ECO:0007669"/>
    <property type="project" value="InterPro"/>
</dbReference>
<dbReference type="KEGG" id="glj:GKIL_1547"/>
<dbReference type="RefSeq" id="WP_023172902.1">
    <property type="nucleotide sequence ID" value="NC_022600.1"/>
</dbReference>
<keyword evidence="2 10" id="KW-0444">Lipid biosynthesis</keyword>
<dbReference type="HAMAP" id="MF_00823">
    <property type="entry name" value="AcetylCoA_CT_alpha"/>
    <property type="match status" value="1"/>
</dbReference>
<dbReference type="NCBIfam" id="NF041504">
    <property type="entry name" value="AccA_sub"/>
    <property type="match status" value="1"/>
</dbReference>
<evidence type="ECO:0000256" key="1">
    <source>
        <dbReference type="ARBA" id="ARBA00004956"/>
    </source>
</evidence>
<keyword evidence="7 10" id="KW-0443">Lipid metabolism</keyword>
<dbReference type="PROSITE" id="PS50989">
    <property type="entry name" value="COA_CT_CTER"/>
    <property type="match status" value="1"/>
</dbReference>
<protein>
    <recommendedName>
        <fullName evidence="10">Acetyl-coenzyme A carboxylase carboxyl transferase subunit alpha</fullName>
        <shortName evidence="10">ACCase subunit alpha</shortName>
        <shortName evidence="10">Acetyl-CoA carboxylase carboxyltransferase subunit alpha</shortName>
        <ecNumber evidence="10">2.1.3.15</ecNumber>
    </recommendedName>
</protein>
<evidence type="ECO:0000313" key="13">
    <source>
        <dbReference type="EMBL" id="AGY57793.1"/>
    </source>
</evidence>
<evidence type="ECO:0000259" key="12">
    <source>
        <dbReference type="PROSITE" id="PS50989"/>
    </source>
</evidence>
<dbReference type="GO" id="GO:0006633">
    <property type="term" value="P:fatty acid biosynthetic process"/>
    <property type="evidence" value="ECO:0007669"/>
    <property type="project" value="UniProtKB-KW"/>
</dbReference>
<evidence type="ECO:0000256" key="8">
    <source>
        <dbReference type="ARBA" id="ARBA00023160"/>
    </source>
</evidence>
<evidence type="ECO:0000256" key="9">
    <source>
        <dbReference type="ARBA" id="ARBA00049152"/>
    </source>
</evidence>
<keyword evidence="8 10" id="KW-0275">Fatty acid biosynthesis</keyword>
<dbReference type="Pfam" id="PF03255">
    <property type="entry name" value="ACCA"/>
    <property type="match status" value="1"/>
</dbReference>
<comment type="subunit">
    <text evidence="10">Acetyl-CoA carboxylase is a heterohexamer composed of biotin carboxyl carrier protein (AccB), biotin carboxylase (AccC) and two subunits each of ACCase subunit alpha (AccA) and ACCase subunit beta (AccD).</text>
</comment>
<evidence type="ECO:0000256" key="10">
    <source>
        <dbReference type="HAMAP-Rule" id="MF_00823"/>
    </source>
</evidence>
<comment type="subcellular location">
    <subcellularLocation>
        <location evidence="10">Cytoplasm</location>
    </subcellularLocation>
</comment>
<evidence type="ECO:0000256" key="2">
    <source>
        <dbReference type="ARBA" id="ARBA00022516"/>
    </source>
</evidence>
<sequence length="326" mass="35973">MTQARTAPPTPSIDFEREIRELQERIAQIRRLAAENNVDVSDKLGELEARLAELQRDLYANLTPAEVLKVARNPKRPSTLDYIQLMCEDWIELHGDRLFGDDLALVGGLARLGDRPVVILGHQKGRDTKDNIQRNFGCPHPEGYRKALRLMDHANRFGLPIIALIDTAGAHAGVEAEQRGQGEAIARNLQQMFSYEVPILCAVIGEGGSGGAIAIGVGNRMLMLEYAVYSVIAPDSCSVILWRDKQHIEQAATALKITARDLKQLGIIDEIVSEPPGGAHSNPQAVAASLKEALLRHLNELVALDGPTLRSERYEKFRALARFQEV</sequence>
<comment type="function">
    <text evidence="10">Component of the acetyl coenzyme A carboxylase (ACC) complex. First, biotin carboxylase catalyzes the carboxylation of biotin on its carrier protein (BCCP) and then the CO(2) group is transferred by the carboxyltransferase to acetyl-CoA to form malonyl-CoA.</text>
</comment>
<dbReference type="GO" id="GO:0005524">
    <property type="term" value="F:ATP binding"/>
    <property type="evidence" value="ECO:0007669"/>
    <property type="project" value="UniProtKB-KW"/>
</dbReference>
<dbReference type="OrthoDB" id="9808023at2"/>
<dbReference type="eggNOG" id="COG0825">
    <property type="taxonomic scope" value="Bacteria"/>
</dbReference>
<gene>
    <name evidence="10 13" type="primary">accA</name>
    <name evidence="13" type="ORF">GKIL_1547</name>
</gene>
<dbReference type="InterPro" id="IPR001095">
    <property type="entry name" value="Acetyl_CoA_COase_a_su"/>
</dbReference>
<dbReference type="STRING" id="1183438.GKIL_1547"/>
<keyword evidence="14" id="KW-1185">Reference proteome</keyword>
<dbReference type="PANTHER" id="PTHR42853:SF3">
    <property type="entry name" value="ACETYL-COENZYME A CARBOXYLASE CARBOXYL TRANSFERASE SUBUNIT ALPHA, CHLOROPLASTIC"/>
    <property type="match status" value="1"/>
</dbReference>
<dbReference type="NCBIfam" id="TIGR00513">
    <property type="entry name" value="accA"/>
    <property type="match status" value="1"/>
</dbReference>
<dbReference type="AlphaFoldDB" id="U5QFX0"/>
<evidence type="ECO:0000256" key="11">
    <source>
        <dbReference type="SAM" id="Coils"/>
    </source>
</evidence>
<dbReference type="EMBL" id="CP003587">
    <property type="protein sequence ID" value="AGY57793.1"/>
    <property type="molecule type" value="Genomic_DNA"/>
</dbReference>
<dbReference type="UniPathway" id="UPA00655">
    <property type="reaction ID" value="UER00711"/>
</dbReference>
<dbReference type="GO" id="GO:0009317">
    <property type="term" value="C:acetyl-CoA carboxylase complex"/>
    <property type="evidence" value="ECO:0007669"/>
    <property type="project" value="InterPro"/>
</dbReference>
<keyword evidence="6 10" id="KW-0067">ATP-binding</keyword>
<dbReference type="GO" id="GO:2001295">
    <property type="term" value="P:malonyl-CoA biosynthetic process"/>
    <property type="evidence" value="ECO:0007669"/>
    <property type="project" value="UniProtKB-UniRule"/>
</dbReference>
<evidence type="ECO:0000256" key="5">
    <source>
        <dbReference type="ARBA" id="ARBA00022832"/>
    </source>
</evidence>
<dbReference type="PATRIC" id="fig|1183438.3.peg.1522"/>
<comment type="similarity">
    <text evidence="10">Belongs to the AccA family.</text>
</comment>
<evidence type="ECO:0000256" key="4">
    <source>
        <dbReference type="ARBA" id="ARBA00022741"/>
    </source>
</evidence>
<dbReference type="PRINTS" id="PR01069">
    <property type="entry name" value="ACCCTRFRASEA"/>
</dbReference>
<evidence type="ECO:0000313" key="14">
    <source>
        <dbReference type="Proteomes" id="UP000017396"/>
    </source>
</evidence>
<keyword evidence="11" id="KW-0175">Coiled coil</keyword>
<evidence type="ECO:0000256" key="3">
    <source>
        <dbReference type="ARBA" id="ARBA00022679"/>
    </source>
</evidence>
<keyword evidence="10" id="KW-0963">Cytoplasm</keyword>
<organism evidence="13 14">
    <name type="scientific">Gloeobacter kilaueensis (strain ATCC BAA-2537 / CCAP 1431/1 / ULC 316 / JS1)</name>
    <dbReference type="NCBI Taxonomy" id="1183438"/>
    <lineage>
        <taxon>Bacteria</taxon>
        <taxon>Bacillati</taxon>
        <taxon>Cyanobacteriota</taxon>
        <taxon>Cyanophyceae</taxon>
        <taxon>Gloeobacterales</taxon>
        <taxon>Gloeobacteraceae</taxon>
        <taxon>Gloeobacter</taxon>
    </lineage>
</organism>
<keyword evidence="3 10" id="KW-0808">Transferase</keyword>
<dbReference type="PANTHER" id="PTHR42853">
    <property type="entry name" value="ACETYL-COENZYME A CARBOXYLASE CARBOXYL TRANSFERASE SUBUNIT ALPHA"/>
    <property type="match status" value="1"/>
</dbReference>
<dbReference type="InterPro" id="IPR029045">
    <property type="entry name" value="ClpP/crotonase-like_dom_sf"/>
</dbReference>
<keyword evidence="5 10" id="KW-0276">Fatty acid metabolism</keyword>
<feature type="coiled-coil region" evidence="11">
    <location>
        <begin position="12"/>
        <end position="57"/>
    </location>
</feature>
<reference evidence="13 14" key="1">
    <citation type="journal article" date="2013" name="PLoS ONE">
        <title>Cultivation and Complete Genome Sequencing of Gloeobacter kilaueensis sp. nov., from a Lava Cave in Kilauea Caldera, Hawai'i.</title>
        <authorList>
            <person name="Saw J.H."/>
            <person name="Schatz M."/>
            <person name="Brown M.V."/>
            <person name="Kunkel D.D."/>
            <person name="Foster J.S."/>
            <person name="Shick H."/>
            <person name="Christensen S."/>
            <person name="Hou S."/>
            <person name="Wan X."/>
            <person name="Donachie S.P."/>
        </authorList>
    </citation>
    <scope>NUCLEOTIDE SEQUENCE [LARGE SCALE GENOMIC DNA]</scope>
    <source>
        <strain evidence="14">JS</strain>
    </source>
</reference>
<accession>U5QFX0</accession>
<name>U5QFX0_GLOK1</name>
<dbReference type="InterPro" id="IPR011763">
    <property type="entry name" value="COA_CT_C"/>
</dbReference>
<evidence type="ECO:0000256" key="7">
    <source>
        <dbReference type="ARBA" id="ARBA00023098"/>
    </source>
</evidence>
<keyword evidence="4 10" id="KW-0547">Nucleotide-binding</keyword>
<dbReference type="EC" id="2.1.3.15" evidence="10"/>